<accession>A0A6J5C2P4</accession>
<reference evidence="2 3" key="1">
    <citation type="submission" date="2020-04" db="EMBL/GenBank/DDBJ databases">
        <authorList>
            <person name="De Canck E."/>
        </authorList>
    </citation>
    <scope>NUCLEOTIDE SEQUENCE [LARGE SCALE GENOMIC DNA]</scope>
    <source>
        <strain evidence="2 3">LMG 27174</strain>
    </source>
</reference>
<dbReference type="InterPro" id="IPR000120">
    <property type="entry name" value="Amidase"/>
</dbReference>
<dbReference type="EMBL" id="CADIJZ010000022">
    <property type="protein sequence ID" value="CAB3724618.1"/>
    <property type="molecule type" value="Genomic_DNA"/>
</dbReference>
<dbReference type="PANTHER" id="PTHR11895:SF176">
    <property type="entry name" value="AMIDASE AMID-RELATED"/>
    <property type="match status" value="1"/>
</dbReference>
<proteinExistence type="predicted"/>
<dbReference type="SUPFAM" id="SSF75304">
    <property type="entry name" value="Amidase signature (AS) enzymes"/>
    <property type="match status" value="1"/>
</dbReference>
<evidence type="ECO:0000313" key="3">
    <source>
        <dbReference type="Proteomes" id="UP000494205"/>
    </source>
</evidence>
<organism evidence="2 3">
    <name type="scientific">Paraburkholderia rhynchosiae</name>
    <dbReference type="NCBI Taxonomy" id="487049"/>
    <lineage>
        <taxon>Bacteria</taxon>
        <taxon>Pseudomonadati</taxon>
        <taxon>Pseudomonadota</taxon>
        <taxon>Betaproteobacteria</taxon>
        <taxon>Burkholderiales</taxon>
        <taxon>Burkholderiaceae</taxon>
        <taxon>Paraburkholderia</taxon>
    </lineage>
</organism>
<keyword evidence="2" id="KW-0378">Hydrolase</keyword>
<dbReference type="GO" id="GO:0004040">
    <property type="term" value="F:amidase activity"/>
    <property type="evidence" value="ECO:0007669"/>
    <property type="project" value="UniProtKB-EC"/>
</dbReference>
<dbReference type="Pfam" id="PF01425">
    <property type="entry name" value="Amidase"/>
    <property type="match status" value="1"/>
</dbReference>
<dbReference type="InterPro" id="IPR023631">
    <property type="entry name" value="Amidase_dom"/>
</dbReference>
<evidence type="ECO:0000259" key="1">
    <source>
        <dbReference type="Pfam" id="PF01425"/>
    </source>
</evidence>
<protein>
    <submittedName>
        <fullName evidence="2">Amidase AmiD</fullName>
        <ecNumber evidence="2">3.5.1.4</ecNumber>
    </submittedName>
</protein>
<evidence type="ECO:0000313" key="2">
    <source>
        <dbReference type="EMBL" id="CAB3724618.1"/>
    </source>
</evidence>
<feature type="domain" description="Amidase" evidence="1">
    <location>
        <begin position="72"/>
        <end position="436"/>
    </location>
</feature>
<name>A0A6J5C2P4_9BURK</name>
<dbReference type="AlphaFoldDB" id="A0A6J5C2P4"/>
<dbReference type="Proteomes" id="UP000494205">
    <property type="component" value="Unassembled WGS sequence"/>
</dbReference>
<gene>
    <name evidence="2" type="primary">amiD</name>
    <name evidence="2" type="ORF">LMG27174_05253</name>
</gene>
<dbReference type="PANTHER" id="PTHR11895">
    <property type="entry name" value="TRANSAMIDASE"/>
    <property type="match status" value="1"/>
</dbReference>
<dbReference type="EC" id="3.5.1.4" evidence="2"/>
<sequence>MTPFADSSMTMFSASSNIGPIPTIARIRAEVASGEAGLEQYVSRAYDAAYESQASLHAFCYLPDAAPVNAVDVASPLAGVPVAVKDVIDTADMPTEFNSPAYKGRRPEHDAWVVARLRAAGASIIGKTVTTEFAWRQPGATVNPWNDAFTPGGSSSGSAAAVAAGIVPLALGTQTQGSVIRPAAYCGIVGFKPTYSAIARTGVLPLAWSLDHVGMFATKVADVAYAFALVTGADAADPHVSHVPHSAATARGTGTPRIGVLSKQAGGEIEPAQQAALDGLAAQLARDGAEIVTVDLPAEIFDTPSHALKLMSVEAAITHGELVDRTPELVSQAMRGLVEDGRKLPATAYAGIKAAQMPMAHRFHDWLSRAMALDALLVAPATGEPPRGLDYTGDAAFCAPWTFLGVPAVTMPVGFGPAGLPLGAQLVGVAHGDLDLLMLAQWVEARTGWHAAVALSRS</sequence>
<dbReference type="Gene3D" id="3.90.1300.10">
    <property type="entry name" value="Amidase signature (AS) domain"/>
    <property type="match status" value="1"/>
</dbReference>
<dbReference type="InterPro" id="IPR036928">
    <property type="entry name" value="AS_sf"/>
</dbReference>